<reference evidence="1" key="2">
    <citation type="submission" date="2020-09" db="EMBL/GenBank/DDBJ databases">
        <authorList>
            <person name="Sun Q."/>
            <person name="Zhou Y."/>
        </authorList>
    </citation>
    <scope>NUCLEOTIDE SEQUENCE</scope>
    <source>
        <strain evidence="1">CGMCC 1.15758</strain>
    </source>
</reference>
<evidence type="ECO:0000313" key="1">
    <source>
        <dbReference type="EMBL" id="GGG02918.1"/>
    </source>
</evidence>
<comment type="caution">
    <text evidence="1">The sequence shown here is derived from an EMBL/GenBank/DDBJ whole genome shotgun (WGS) entry which is preliminary data.</text>
</comment>
<evidence type="ECO:0000313" key="2">
    <source>
        <dbReference type="Proteomes" id="UP000636949"/>
    </source>
</evidence>
<accession>A0A8J2Z5G7</accession>
<name>A0A8J2Z5G7_9GAMM</name>
<dbReference type="OrthoDB" id="95478at2"/>
<dbReference type="Proteomes" id="UP000636949">
    <property type="component" value="Unassembled WGS sequence"/>
</dbReference>
<keyword evidence="2" id="KW-1185">Reference proteome</keyword>
<dbReference type="AlphaFoldDB" id="A0A8J2Z5G7"/>
<dbReference type="Gene3D" id="3.90.1720.10">
    <property type="entry name" value="endopeptidase domain like (from Nostoc punctiforme)"/>
    <property type="match status" value="1"/>
</dbReference>
<reference evidence="1" key="1">
    <citation type="journal article" date="2014" name="Int. J. Syst. Evol. Microbiol.">
        <title>Complete genome sequence of Corynebacterium casei LMG S-19264T (=DSM 44701T), isolated from a smear-ripened cheese.</title>
        <authorList>
            <consortium name="US DOE Joint Genome Institute (JGI-PGF)"/>
            <person name="Walter F."/>
            <person name="Albersmeier A."/>
            <person name="Kalinowski J."/>
            <person name="Ruckert C."/>
        </authorList>
    </citation>
    <scope>NUCLEOTIDE SEQUENCE</scope>
    <source>
        <strain evidence="1">CGMCC 1.15758</strain>
    </source>
</reference>
<sequence length="171" mass="20224">MIVKLHFIRRNSLMSHAVRLMTASKYSHCEIEIDGMCYGAKAFKGVYKQPVRELFENEDVIETWTFANPSFWRAANLRDWLEAQVGKSYDYLPALALGFLRKNWANNEDKWFCSELIDAGFKRVGMPLTNKDYMPYRLTPNDLRPSNRLRYLSLEKSTSKPFWSRFVRFFV</sequence>
<proteinExistence type="predicted"/>
<protein>
    <submittedName>
        <fullName evidence="1">Uncharacterized protein</fullName>
    </submittedName>
</protein>
<dbReference type="SUPFAM" id="SSF54001">
    <property type="entry name" value="Cysteine proteinases"/>
    <property type="match status" value="1"/>
</dbReference>
<dbReference type="InterPro" id="IPR038765">
    <property type="entry name" value="Papain-like_cys_pep_sf"/>
</dbReference>
<organism evidence="1 2">
    <name type="scientific">Cysteiniphilum litorale</name>
    <dbReference type="NCBI Taxonomy" id="2056700"/>
    <lineage>
        <taxon>Bacteria</taxon>
        <taxon>Pseudomonadati</taxon>
        <taxon>Pseudomonadota</taxon>
        <taxon>Gammaproteobacteria</taxon>
        <taxon>Thiotrichales</taxon>
        <taxon>Fastidiosibacteraceae</taxon>
        <taxon>Cysteiniphilum</taxon>
    </lineage>
</organism>
<dbReference type="EMBL" id="BMJS01000026">
    <property type="protein sequence ID" value="GGG02918.1"/>
    <property type="molecule type" value="Genomic_DNA"/>
</dbReference>
<dbReference type="RefSeq" id="WP_117003391.1">
    <property type="nucleotide sequence ID" value="NZ_BMJS01000026.1"/>
</dbReference>
<gene>
    <name evidence="1" type="ORF">GCM10010995_20440</name>
</gene>